<feature type="coiled-coil region" evidence="1">
    <location>
        <begin position="17"/>
        <end position="68"/>
    </location>
</feature>
<protein>
    <submittedName>
        <fullName evidence="3">Uncharacterized protein</fullName>
    </submittedName>
</protein>
<evidence type="ECO:0000313" key="3">
    <source>
        <dbReference type="EMBL" id="CAI6282161.1"/>
    </source>
</evidence>
<organism evidence="3 4">
    <name type="scientific">Periconia digitata</name>
    <dbReference type="NCBI Taxonomy" id="1303443"/>
    <lineage>
        <taxon>Eukaryota</taxon>
        <taxon>Fungi</taxon>
        <taxon>Dikarya</taxon>
        <taxon>Ascomycota</taxon>
        <taxon>Pezizomycotina</taxon>
        <taxon>Dothideomycetes</taxon>
        <taxon>Pleosporomycetidae</taxon>
        <taxon>Pleosporales</taxon>
        <taxon>Massarineae</taxon>
        <taxon>Periconiaceae</taxon>
        <taxon>Periconia</taxon>
    </lineage>
</organism>
<reference evidence="3" key="1">
    <citation type="submission" date="2023-01" db="EMBL/GenBank/DDBJ databases">
        <authorList>
            <person name="Van Ghelder C."/>
            <person name="Rancurel C."/>
        </authorList>
    </citation>
    <scope>NUCLEOTIDE SEQUENCE</scope>
    <source>
        <strain evidence="3">CNCM I-4278</strain>
    </source>
</reference>
<feature type="compositionally biased region" description="Low complexity" evidence="2">
    <location>
        <begin position="214"/>
        <end position="234"/>
    </location>
</feature>
<name>A0A9W4U686_9PLEO</name>
<keyword evidence="4" id="KW-1185">Reference proteome</keyword>
<dbReference type="SUPFAM" id="SSF57997">
    <property type="entry name" value="Tropomyosin"/>
    <property type="match status" value="1"/>
</dbReference>
<evidence type="ECO:0000256" key="1">
    <source>
        <dbReference type="SAM" id="Coils"/>
    </source>
</evidence>
<dbReference type="Proteomes" id="UP001152607">
    <property type="component" value="Unassembled WGS sequence"/>
</dbReference>
<proteinExistence type="predicted"/>
<evidence type="ECO:0000256" key="2">
    <source>
        <dbReference type="SAM" id="MobiDB-lite"/>
    </source>
</evidence>
<feature type="region of interest" description="Disordered" evidence="2">
    <location>
        <begin position="191"/>
        <end position="255"/>
    </location>
</feature>
<dbReference type="EMBL" id="CAOQHR010000001">
    <property type="protein sequence ID" value="CAI6282161.1"/>
    <property type="molecule type" value="Genomic_DNA"/>
</dbReference>
<evidence type="ECO:0000313" key="4">
    <source>
        <dbReference type="Proteomes" id="UP001152607"/>
    </source>
</evidence>
<keyword evidence="1" id="KW-0175">Coiled coil</keyword>
<dbReference type="OrthoDB" id="2019763at2759"/>
<accession>A0A9W4U686</accession>
<dbReference type="AlphaFoldDB" id="A0A9W4U686"/>
<gene>
    <name evidence="3" type="ORF">PDIGIT_LOCUS2156</name>
</gene>
<sequence>MMSGSSRGPPAVDLLWAYQLKKEHAHLKAELSSVKEKILATEHAAGVANAATREVDELRKHLDDYMNDPEEIQRNTMVSNMLGKHAKQLTSFNSRLDALSSRIGSSEDDLDRLDGKWNAHELRWKRFEERMEKSELSLESLIGRHNDKAQSERMKTLEIQVNRLTEHITKTTDLHSVEIDHLKQALIDLQKSTQKTESTRRVTQKPLSPQIQVPQSPNLSSLPMNSLLSSRLNSTVFLPPHSPRPKLQRSSMIPM</sequence>
<comment type="caution">
    <text evidence="3">The sequence shown here is derived from an EMBL/GenBank/DDBJ whole genome shotgun (WGS) entry which is preliminary data.</text>
</comment>